<organism evidence="3 4">
    <name type="scientific">Euplotes crassus</name>
    <dbReference type="NCBI Taxonomy" id="5936"/>
    <lineage>
        <taxon>Eukaryota</taxon>
        <taxon>Sar</taxon>
        <taxon>Alveolata</taxon>
        <taxon>Ciliophora</taxon>
        <taxon>Intramacronucleata</taxon>
        <taxon>Spirotrichea</taxon>
        <taxon>Hypotrichia</taxon>
        <taxon>Euplotida</taxon>
        <taxon>Euplotidae</taxon>
        <taxon>Moneuplotes</taxon>
    </lineage>
</organism>
<feature type="transmembrane region" description="Helical" evidence="2">
    <location>
        <begin position="669"/>
        <end position="689"/>
    </location>
</feature>
<feature type="transmembrane region" description="Helical" evidence="2">
    <location>
        <begin position="477"/>
        <end position="494"/>
    </location>
</feature>
<keyword evidence="2" id="KW-0472">Membrane</keyword>
<evidence type="ECO:0000256" key="2">
    <source>
        <dbReference type="SAM" id="Phobius"/>
    </source>
</evidence>
<dbReference type="Proteomes" id="UP001295684">
    <property type="component" value="Unassembled WGS sequence"/>
</dbReference>
<feature type="compositionally biased region" description="Basic and acidic residues" evidence="1">
    <location>
        <begin position="1"/>
        <end position="15"/>
    </location>
</feature>
<name>A0AAD1XYQ3_EUPCR</name>
<keyword evidence="2" id="KW-0812">Transmembrane</keyword>
<feature type="transmembrane region" description="Helical" evidence="2">
    <location>
        <begin position="515"/>
        <end position="539"/>
    </location>
</feature>
<gene>
    <name evidence="3" type="ORF">ECRASSUSDP1_LOCUS22011</name>
</gene>
<feature type="compositionally biased region" description="Polar residues" evidence="1">
    <location>
        <begin position="16"/>
        <end position="29"/>
    </location>
</feature>
<keyword evidence="4" id="KW-1185">Reference proteome</keyword>
<proteinExistence type="predicted"/>
<evidence type="ECO:0000256" key="1">
    <source>
        <dbReference type="SAM" id="MobiDB-lite"/>
    </source>
</evidence>
<feature type="transmembrane region" description="Helical" evidence="2">
    <location>
        <begin position="559"/>
        <end position="580"/>
    </location>
</feature>
<evidence type="ECO:0000313" key="3">
    <source>
        <dbReference type="EMBL" id="CAI2380575.1"/>
    </source>
</evidence>
<evidence type="ECO:0000313" key="4">
    <source>
        <dbReference type="Proteomes" id="UP001295684"/>
    </source>
</evidence>
<feature type="transmembrane region" description="Helical" evidence="2">
    <location>
        <begin position="630"/>
        <end position="649"/>
    </location>
</feature>
<dbReference type="PANTHER" id="PTHR13018:SF5">
    <property type="entry name" value="RE44586P"/>
    <property type="match status" value="1"/>
</dbReference>
<protein>
    <submittedName>
        <fullName evidence="3">Uncharacterized protein</fullName>
    </submittedName>
</protein>
<feature type="region of interest" description="Disordered" evidence="1">
    <location>
        <begin position="906"/>
        <end position="963"/>
    </location>
</feature>
<dbReference type="GO" id="GO:0005227">
    <property type="term" value="F:calcium-activated cation channel activity"/>
    <property type="evidence" value="ECO:0007669"/>
    <property type="project" value="InterPro"/>
</dbReference>
<feature type="transmembrane region" description="Helical" evidence="2">
    <location>
        <begin position="389"/>
        <end position="411"/>
    </location>
</feature>
<dbReference type="GO" id="GO:0005886">
    <property type="term" value="C:plasma membrane"/>
    <property type="evidence" value="ECO:0007669"/>
    <property type="project" value="TreeGrafter"/>
</dbReference>
<feature type="compositionally biased region" description="Basic and acidic residues" evidence="1">
    <location>
        <begin position="930"/>
        <end position="940"/>
    </location>
</feature>
<feature type="transmembrane region" description="Helical" evidence="2">
    <location>
        <begin position="127"/>
        <end position="144"/>
    </location>
</feature>
<dbReference type="PANTHER" id="PTHR13018">
    <property type="entry name" value="PROBABLE MEMBRANE PROTEIN DUF221-RELATED"/>
    <property type="match status" value="1"/>
</dbReference>
<dbReference type="EMBL" id="CAMPGE010022535">
    <property type="protein sequence ID" value="CAI2380575.1"/>
    <property type="molecule type" value="Genomic_DNA"/>
</dbReference>
<feature type="region of interest" description="Disordered" evidence="1">
    <location>
        <begin position="1"/>
        <end position="33"/>
    </location>
</feature>
<sequence>MNVNEESKSDIENNRSKMNQSALSNSDVSKTIHLDKSSNPTLIDLMGDDMSNSAQSVKDIIYRGNLEEQIRRDRTQADKEMAEKKLKEDIILKSDGSQYRFFKSSIDSICDKEDIHLKDYMQFLKKFAFIMILLFCMYLTNFGSNVSGEYLLSNDEFTGFEELSIANINGFEAMSRFDIEKENGMDQVESSKFLTGAIDFFASLMLLGMITLRERMRIFASDYSVKLVNISKDYKGDIESEIKKIFDSKFGKVHAVAVIKDTGDILCNQIKMSKISRKVGDLKARNMILGVEESKKLTKFINMETKQKAKLERLIVSGGATSIKEVYVTFELPEHKKKCIEDSIEIGEFITKVRDPSKKKFIIHKNLQNPNQKIYENVNYPNAWKLIRLLVITIIFTSIGVTFVALIASGINSNYKYLKTHMECMSYDEEDYTASLLATSSETILTCVCHLKGDSVNSDAEMKKLCTKYQDTESDTIGLQVLMGIFLAVLNIAVKHGYNSLRDVYRFGSLRTRNAVLFMQIYLSIVIFNLVVPLCVFATQFDEPTRKYYIAISPMYSLWMIFTVGFLPVEKFTYWFWVWLRRKMKQKSCVLQKELEDNLRRKEFDYYHKIPYLMGLLTVVMYLVNGIPFLLLMFAIFVFLYFWIEKLLVLKFYRKPKNLDGTPFAMVDYMVILILIAHVFSCISTFGTADIFPESSKKVQGTRKGYYTSYYQVKEKGFFEKFGAVINIPYLIMLVSIIVFMTICYLCRNKIWWSKFRFFSMNFRYKYKYIPPSFTRTKNSAVIGEVSYNMADLEKYKEALATFDLSKINDEAFKSSYSQLFQTSNGPFDTLAKLNLHSSPDKTGDSFNKSNLSGLTAMNDPQKIVDNLKNKDLMIRKEKHIKNPKVQVVKDGKNFDRKKTFIKNWEFEEPNQKSANPEDSERLDEESWEEENKKNVDAKQNKPNGQEVKPAEDNPTMADKVQRIKKEFHVSAVLKKVEN</sequence>
<feature type="transmembrane region" description="Helical" evidence="2">
    <location>
        <begin position="193"/>
        <end position="212"/>
    </location>
</feature>
<keyword evidence="2" id="KW-1133">Transmembrane helix</keyword>
<accession>A0AAD1XYQ3</accession>
<dbReference type="AlphaFoldDB" id="A0AAD1XYQ3"/>
<dbReference type="InterPro" id="IPR045122">
    <property type="entry name" value="Csc1-like"/>
</dbReference>
<reference evidence="3" key="1">
    <citation type="submission" date="2023-07" db="EMBL/GenBank/DDBJ databases">
        <authorList>
            <consortium name="AG Swart"/>
            <person name="Singh M."/>
            <person name="Singh A."/>
            <person name="Seah K."/>
            <person name="Emmerich C."/>
        </authorList>
    </citation>
    <scope>NUCLEOTIDE SEQUENCE</scope>
    <source>
        <strain evidence="3">DP1</strain>
    </source>
</reference>
<comment type="caution">
    <text evidence="3">The sequence shown here is derived from an EMBL/GenBank/DDBJ whole genome shotgun (WGS) entry which is preliminary data.</text>
</comment>
<feature type="transmembrane region" description="Helical" evidence="2">
    <location>
        <begin position="728"/>
        <end position="747"/>
    </location>
</feature>